<gene>
    <name evidence="2" type="ORF">DB30_07629</name>
</gene>
<feature type="transmembrane region" description="Helical" evidence="1">
    <location>
        <begin position="269"/>
        <end position="289"/>
    </location>
</feature>
<organism evidence="2 3">
    <name type="scientific">Enhygromyxa salina</name>
    <dbReference type="NCBI Taxonomy" id="215803"/>
    <lineage>
        <taxon>Bacteria</taxon>
        <taxon>Pseudomonadati</taxon>
        <taxon>Myxococcota</taxon>
        <taxon>Polyangia</taxon>
        <taxon>Nannocystales</taxon>
        <taxon>Nannocystaceae</taxon>
        <taxon>Enhygromyxa</taxon>
    </lineage>
</organism>
<feature type="transmembrane region" description="Helical" evidence="1">
    <location>
        <begin position="213"/>
        <end position="233"/>
    </location>
</feature>
<proteinExistence type="predicted"/>
<evidence type="ECO:0000313" key="3">
    <source>
        <dbReference type="Proteomes" id="UP000031599"/>
    </source>
</evidence>
<name>A0A0C1ZRT5_9BACT</name>
<evidence type="ECO:0000313" key="2">
    <source>
        <dbReference type="EMBL" id="KIG13783.1"/>
    </source>
</evidence>
<sequence length="645" mass="69812">MAAVLDSHDRPHASDGARPSRAVIIGLTALGLTVIGINAWLCDDAFITLRTAKHLVEGRGPVFNVGWRVQSFTHPAWMLTLALAWALTREAFWTTIAVGLAVSGVALGVALGRCRGWTGALVVVAALSCSRAFVEYSTAGLENPLTHLVIAGAAALLLSRGDPRRRLLAAGWLVSAAFLSRPDAVLLLAPVFVHVDRCAREAGLSRRQRWSAWLLGASPAIGWELFSLIYYGALIPNTAVAKLGLGLDRSELISRGFAYVWRAATRDPLTFALVLAGLVIPWLPTRVGASGLRPLGRGAAAYLIYVIAIGGDFMEGRFLTAPAMCGALMLGQLRWSSRAALAMFPACVLLAGLGARHPWSPDASSPAAGIQHGITDERSHYAAASSAWAWRPGRSMPDHPWRDAGEAGHPVGERSGERVVLFSTMGFYGFFADPHLHIVDAFALGDPVLARLPPVRRIDWKAGHLPRVLPDGYLRTLADDPAQIQIIDPEVARLYEAALRVHHGPIFARGRAAAIFELMSGRASAKVDARRYRLAELVPVDAGVLARSRKPVRFRDAGVELEFSARPDALAFTLSPGQRYAISFYAGDIELERRELELVGELDDPPQLVNLDPPTRPFDRVHVLPLTMHGKRSLVLGQAPPRARR</sequence>
<keyword evidence="1" id="KW-0812">Transmembrane</keyword>
<comment type="caution">
    <text evidence="2">The sequence shown here is derived from an EMBL/GenBank/DDBJ whole genome shotgun (WGS) entry which is preliminary data.</text>
</comment>
<evidence type="ECO:0000256" key="1">
    <source>
        <dbReference type="SAM" id="Phobius"/>
    </source>
</evidence>
<dbReference type="AlphaFoldDB" id="A0A0C1ZRT5"/>
<dbReference type="EMBL" id="JMCC02000089">
    <property type="protein sequence ID" value="KIG13783.1"/>
    <property type="molecule type" value="Genomic_DNA"/>
</dbReference>
<feature type="transmembrane region" description="Helical" evidence="1">
    <location>
        <begin position="20"/>
        <end position="41"/>
    </location>
</feature>
<dbReference type="Proteomes" id="UP000031599">
    <property type="component" value="Unassembled WGS sequence"/>
</dbReference>
<accession>A0A0C1ZRT5</accession>
<protein>
    <recommendedName>
        <fullName evidence="4">Glycosyltransferase RgtA/B/C/D-like domain-containing protein</fullName>
    </recommendedName>
</protein>
<feature type="transmembrane region" description="Helical" evidence="1">
    <location>
        <begin position="295"/>
        <end position="314"/>
    </location>
</feature>
<keyword evidence="1" id="KW-1133">Transmembrane helix</keyword>
<feature type="transmembrane region" description="Helical" evidence="1">
    <location>
        <begin position="91"/>
        <end position="110"/>
    </location>
</feature>
<reference evidence="2 3" key="1">
    <citation type="submission" date="2014-12" db="EMBL/GenBank/DDBJ databases">
        <title>Genome assembly of Enhygromyxa salina DSM 15201.</title>
        <authorList>
            <person name="Sharma G."/>
            <person name="Subramanian S."/>
        </authorList>
    </citation>
    <scope>NUCLEOTIDE SEQUENCE [LARGE SCALE GENOMIC DNA]</scope>
    <source>
        <strain evidence="2 3">DSM 15201</strain>
    </source>
</reference>
<feature type="transmembrane region" description="Helical" evidence="1">
    <location>
        <begin position="62"/>
        <end position="85"/>
    </location>
</feature>
<evidence type="ECO:0008006" key="4">
    <source>
        <dbReference type="Google" id="ProtNLM"/>
    </source>
</evidence>
<keyword evidence="1" id="KW-0472">Membrane</keyword>